<protein>
    <submittedName>
        <fullName evidence="4">Phosphoesterase</fullName>
    </submittedName>
</protein>
<dbReference type="Gene3D" id="1.20.144.10">
    <property type="entry name" value="Phosphatidic acid phosphatase type 2/haloperoxidase"/>
    <property type="match status" value="1"/>
</dbReference>
<feature type="chain" id="PRO_5015681616" evidence="2">
    <location>
        <begin position="21"/>
        <end position="250"/>
    </location>
</feature>
<dbReference type="InterPro" id="IPR036938">
    <property type="entry name" value="PAP2/HPO_sf"/>
</dbReference>
<dbReference type="EMBL" id="QCYK01000003">
    <property type="protein sequence ID" value="PUZ23364.1"/>
    <property type="molecule type" value="Genomic_DNA"/>
</dbReference>
<dbReference type="PANTHER" id="PTHR14969:SF13">
    <property type="entry name" value="AT30094P"/>
    <property type="match status" value="1"/>
</dbReference>
<dbReference type="SMART" id="SM00014">
    <property type="entry name" value="acidPPc"/>
    <property type="match status" value="1"/>
</dbReference>
<name>A0A2T7BE45_9BACT</name>
<dbReference type="PANTHER" id="PTHR14969">
    <property type="entry name" value="SPHINGOSINE-1-PHOSPHATE PHOSPHOHYDROLASE"/>
    <property type="match status" value="1"/>
</dbReference>
<dbReference type="InterPro" id="IPR000326">
    <property type="entry name" value="PAP2/HPO"/>
</dbReference>
<accession>A0A2T7BE45</accession>
<feature type="domain" description="Phosphatidic acid phosphatase type 2/haloperoxidase" evidence="3">
    <location>
        <begin position="111"/>
        <end position="212"/>
    </location>
</feature>
<dbReference type="SUPFAM" id="SSF48317">
    <property type="entry name" value="Acid phosphatase/Vanadium-dependent haloperoxidase"/>
    <property type="match status" value="1"/>
</dbReference>
<organism evidence="4 5">
    <name type="scientific">Chitinophaga parva</name>
    <dbReference type="NCBI Taxonomy" id="2169414"/>
    <lineage>
        <taxon>Bacteria</taxon>
        <taxon>Pseudomonadati</taxon>
        <taxon>Bacteroidota</taxon>
        <taxon>Chitinophagia</taxon>
        <taxon>Chitinophagales</taxon>
        <taxon>Chitinophagaceae</taxon>
        <taxon>Chitinophaga</taxon>
    </lineage>
</organism>
<reference evidence="4 5" key="1">
    <citation type="submission" date="2018-04" db="EMBL/GenBank/DDBJ databases">
        <title>Chitinophaga fuyangensis sp. nov., isolated from soil in a chemical factory.</title>
        <authorList>
            <person name="Chen K."/>
        </authorList>
    </citation>
    <scope>NUCLEOTIDE SEQUENCE [LARGE SCALE GENOMIC DNA]</scope>
    <source>
        <strain evidence="4 5">LY-1</strain>
    </source>
</reference>
<keyword evidence="1" id="KW-1133">Transmembrane helix</keyword>
<evidence type="ECO:0000259" key="3">
    <source>
        <dbReference type="SMART" id="SM00014"/>
    </source>
</evidence>
<keyword evidence="5" id="KW-1185">Reference proteome</keyword>
<evidence type="ECO:0000256" key="1">
    <source>
        <dbReference type="SAM" id="Phobius"/>
    </source>
</evidence>
<evidence type="ECO:0000313" key="5">
    <source>
        <dbReference type="Proteomes" id="UP000244450"/>
    </source>
</evidence>
<gene>
    <name evidence="4" type="ORF">DCC81_23565</name>
</gene>
<feature type="transmembrane region" description="Helical" evidence="1">
    <location>
        <begin position="193"/>
        <end position="215"/>
    </location>
</feature>
<evidence type="ECO:0000313" key="4">
    <source>
        <dbReference type="EMBL" id="PUZ23364.1"/>
    </source>
</evidence>
<dbReference type="RefSeq" id="WP_108689129.1">
    <property type="nucleotide sequence ID" value="NZ_QCYK01000003.1"/>
</dbReference>
<keyword evidence="1" id="KW-0812">Transmembrane</keyword>
<keyword evidence="1" id="KW-0472">Membrane</keyword>
<dbReference type="OrthoDB" id="9773582at2"/>
<evidence type="ECO:0000256" key="2">
    <source>
        <dbReference type="SAM" id="SignalP"/>
    </source>
</evidence>
<feature type="transmembrane region" description="Helical" evidence="1">
    <location>
        <begin position="169"/>
        <end position="187"/>
    </location>
</feature>
<dbReference type="Pfam" id="PF01569">
    <property type="entry name" value="PAP2"/>
    <property type="match status" value="1"/>
</dbReference>
<sequence>MNKLTLSLLALLAPGIGLHAQTTDSTTTPTAFQKIAPTLWVLPAAAITYGAVSLHSDGLEDLNEHVKWEVSQEHPHNKLHIDNYLQWSPAVAVYALNAFGVKGKHDFVDRSLIYGMSTVIMASTVFATKDLTHEWRPDHSDQYSFPSGHTATAFAAAEFMRKEYADQSIWYGVAGYAAATATGYLRLYNNKHWLSDVVAGAGVGILSTDLAYWLYPKVKRLIGEKPQLARSMALPYYNNGSVGLSFVHQL</sequence>
<comment type="caution">
    <text evidence="4">The sequence shown here is derived from an EMBL/GenBank/DDBJ whole genome shotgun (WGS) entry which is preliminary data.</text>
</comment>
<keyword evidence="2" id="KW-0732">Signal</keyword>
<feature type="signal peptide" evidence="2">
    <location>
        <begin position="1"/>
        <end position="20"/>
    </location>
</feature>
<dbReference type="Proteomes" id="UP000244450">
    <property type="component" value="Unassembled WGS sequence"/>
</dbReference>
<proteinExistence type="predicted"/>
<dbReference type="AlphaFoldDB" id="A0A2T7BE45"/>